<name>A0A938WNZ8_9BACT</name>
<dbReference type="Pfam" id="PF05635">
    <property type="entry name" value="23S_rRNA_IVP"/>
    <property type="match status" value="1"/>
</dbReference>
<dbReference type="InterPro" id="IPR012657">
    <property type="entry name" value="23S_rRNA-intervening_sequence"/>
</dbReference>
<dbReference type="Gene3D" id="1.20.1440.60">
    <property type="entry name" value="23S rRNA-intervening sequence"/>
    <property type="match status" value="1"/>
</dbReference>
<dbReference type="Proteomes" id="UP000764045">
    <property type="component" value="Unassembled WGS sequence"/>
</dbReference>
<sequence length="126" mass="14687">MTERFEDVMAWQRAYRFTLLVYKATESFPSDERFGLKSQFQRAAVSIPANIAEGYKRIGKADKLHFFNIAQGSMEECRCHIYLSKDVGYIDDSAFCELYTCLEEASKMLNWYCKGIRSNAYNKDED</sequence>
<dbReference type="PANTHER" id="PTHR38471:SF2">
    <property type="entry name" value="FOUR HELIX BUNDLE PROTEIN"/>
    <property type="match status" value="1"/>
</dbReference>
<gene>
    <name evidence="1" type="ORF">H6B30_13265</name>
</gene>
<accession>A0A938WNZ8</accession>
<organism evidence="1 2">
    <name type="scientific">Marseilla massiliensis</name>
    <dbReference type="NCBI Taxonomy" id="1841864"/>
    <lineage>
        <taxon>Bacteria</taxon>
        <taxon>Pseudomonadati</taxon>
        <taxon>Bacteroidota</taxon>
        <taxon>Bacteroidia</taxon>
        <taxon>Bacteroidales</taxon>
        <taxon>Prevotellaceae</taxon>
        <taxon>Marseilla</taxon>
    </lineage>
</organism>
<protein>
    <submittedName>
        <fullName evidence="1">Four helix bundle protein</fullName>
    </submittedName>
</protein>
<dbReference type="PANTHER" id="PTHR38471">
    <property type="entry name" value="FOUR HELIX BUNDLE PROTEIN"/>
    <property type="match status" value="1"/>
</dbReference>
<proteinExistence type="predicted"/>
<dbReference type="SUPFAM" id="SSF158446">
    <property type="entry name" value="IVS-encoded protein-like"/>
    <property type="match status" value="1"/>
</dbReference>
<dbReference type="EMBL" id="JACJJL010000027">
    <property type="protein sequence ID" value="MBM6662704.1"/>
    <property type="molecule type" value="Genomic_DNA"/>
</dbReference>
<keyword evidence="2" id="KW-1185">Reference proteome</keyword>
<dbReference type="AlphaFoldDB" id="A0A938WNZ8"/>
<dbReference type="RefSeq" id="WP_205111352.1">
    <property type="nucleotide sequence ID" value="NZ_JACJJL010000027.1"/>
</dbReference>
<evidence type="ECO:0000313" key="2">
    <source>
        <dbReference type="Proteomes" id="UP000764045"/>
    </source>
</evidence>
<evidence type="ECO:0000313" key="1">
    <source>
        <dbReference type="EMBL" id="MBM6662704.1"/>
    </source>
</evidence>
<reference evidence="1 2" key="1">
    <citation type="journal article" date="2021" name="Sci. Rep.">
        <title>The distribution of antibiotic resistance genes in chicken gut microbiota commensals.</title>
        <authorList>
            <person name="Juricova H."/>
            <person name="Matiasovicova J."/>
            <person name="Kubasova T."/>
            <person name="Cejkova D."/>
            <person name="Rychlik I."/>
        </authorList>
    </citation>
    <scope>NUCLEOTIDE SEQUENCE [LARGE SCALE GENOMIC DNA]</scope>
    <source>
        <strain evidence="1 2">An819</strain>
    </source>
</reference>
<dbReference type="NCBIfam" id="TIGR02436">
    <property type="entry name" value="four helix bundle protein"/>
    <property type="match status" value="1"/>
</dbReference>
<comment type="caution">
    <text evidence="1">The sequence shown here is derived from an EMBL/GenBank/DDBJ whole genome shotgun (WGS) entry which is preliminary data.</text>
</comment>
<dbReference type="InterPro" id="IPR036583">
    <property type="entry name" value="23S_rRNA_IVS_sf"/>
</dbReference>
<dbReference type="CDD" id="cd16377">
    <property type="entry name" value="23S_rRNA_IVP_like"/>
    <property type="match status" value="1"/>
</dbReference>